<dbReference type="InterPro" id="IPR009009">
    <property type="entry name" value="RlpA-like_DPBB"/>
</dbReference>
<evidence type="ECO:0000256" key="3">
    <source>
        <dbReference type="SAM" id="SignalP"/>
    </source>
</evidence>
<feature type="compositionally biased region" description="Polar residues" evidence="2">
    <location>
        <begin position="264"/>
        <end position="282"/>
    </location>
</feature>
<dbReference type="PANTHER" id="PTHR31836:SF21">
    <property type="entry name" value="EXPANSIN-LIKE PROTEIN 7"/>
    <property type="match status" value="1"/>
</dbReference>
<dbReference type="NCBIfam" id="NF041144">
    <property type="entry name" value="expansin_EXLX1"/>
    <property type="match status" value="1"/>
</dbReference>
<dbReference type="PANTHER" id="PTHR31836">
    <property type="match status" value="1"/>
</dbReference>
<dbReference type="Pfam" id="PF03330">
    <property type="entry name" value="DPBB_1"/>
    <property type="match status" value="1"/>
</dbReference>
<dbReference type="PROSITE" id="PS50842">
    <property type="entry name" value="EXPANSIN_EG45"/>
    <property type="match status" value="1"/>
</dbReference>
<keyword evidence="1 3" id="KW-0732">Signal</keyword>
<dbReference type="AlphaFoldDB" id="A0AAV0TGS9"/>
<feature type="domain" description="Expansin-like EG45" evidence="4">
    <location>
        <begin position="40"/>
        <end position="138"/>
    </location>
</feature>
<feature type="compositionally biased region" description="Low complexity" evidence="2">
    <location>
        <begin position="220"/>
        <end position="237"/>
    </location>
</feature>
<feature type="region of interest" description="Disordered" evidence="2">
    <location>
        <begin position="220"/>
        <end position="405"/>
    </location>
</feature>
<reference evidence="5" key="1">
    <citation type="submission" date="2022-12" db="EMBL/GenBank/DDBJ databases">
        <authorList>
            <person name="Webb A."/>
        </authorList>
    </citation>
    <scope>NUCLEOTIDE SEQUENCE</scope>
    <source>
        <strain evidence="5">Hp1</strain>
    </source>
</reference>
<feature type="region of interest" description="Disordered" evidence="2">
    <location>
        <begin position="417"/>
        <end position="441"/>
    </location>
</feature>
<keyword evidence="6" id="KW-1185">Reference proteome</keyword>
<dbReference type="Gene3D" id="2.40.40.10">
    <property type="entry name" value="RlpA-like domain"/>
    <property type="match status" value="1"/>
</dbReference>
<feature type="compositionally biased region" description="Low complexity" evidence="2">
    <location>
        <begin position="245"/>
        <end position="256"/>
    </location>
</feature>
<gene>
    <name evidence="5" type="ORF">HBR001_LOCUS2483</name>
</gene>
<dbReference type="InterPro" id="IPR007112">
    <property type="entry name" value="Expansin/allergen_DPBB_dom"/>
</dbReference>
<dbReference type="InterPro" id="IPR036749">
    <property type="entry name" value="Expansin_CBD_sf"/>
</dbReference>
<evidence type="ECO:0000256" key="1">
    <source>
        <dbReference type="ARBA" id="ARBA00022729"/>
    </source>
</evidence>
<dbReference type="InterPro" id="IPR036908">
    <property type="entry name" value="RlpA-like_sf"/>
</dbReference>
<evidence type="ECO:0000313" key="6">
    <source>
        <dbReference type="Proteomes" id="UP001162031"/>
    </source>
</evidence>
<sequence>MVARIGFVATVFSAAAALVAAGDEYFEGDGTSYTLGQVSSGNCNFMSALPTASTNYVALNQEQWNSLGNCGRCIEVSCIDDRCTVKNKTAVVQVLDRCPECKHGALDLSPTVYKEITGLDPHRLKVRWRFVDCPKPESVQVCLKEGSNPNWVAIQPTNGLVGVKSVTVNGGTMTMLDGAYYYVSTTPNTDLSAAKVAITSINGDVISGTYSLTAGECTSTNQQFGSGGTSSSMGSKTPIVKSDRPTASAPLSPTPSKTDVVGSESDTSQNFQLDSKTQQDESSQAEDPKGTLPSTPVPSTGPATTPETGPEVPDATPAPTEDVPEASDASGASDATKKSGVDFTTGLTKVPENPSGETSTNAALPASTPLTGPETVLEVPSTPEAPVVPSTPEAPVVPSTPEAPVEVVPDALEATKAELTDVPTPPGGKSKCSVRTRRRRN</sequence>
<dbReference type="InterPro" id="IPR049818">
    <property type="entry name" value="Expansin_EXLX1-like"/>
</dbReference>
<evidence type="ECO:0000256" key="2">
    <source>
        <dbReference type="SAM" id="MobiDB-lite"/>
    </source>
</evidence>
<dbReference type="SUPFAM" id="SSF50685">
    <property type="entry name" value="Barwin-like endoglucanases"/>
    <property type="match status" value="1"/>
</dbReference>
<dbReference type="EMBL" id="CANTFL010000332">
    <property type="protein sequence ID" value="CAI5720850.1"/>
    <property type="molecule type" value="Genomic_DNA"/>
</dbReference>
<feature type="chain" id="PRO_5043729227" description="Expansin-like EG45 domain-containing protein" evidence="3">
    <location>
        <begin position="22"/>
        <end position="441"/>
    </location>
</feature>
<name>A0AAV0TGS9_HYABA</name>
<feature type="signal peptide" evidence="3">
    <location>
        <begin position="1"/>
        <end position="21"/>
    </location>
</feature>
<dbReference type="Proteomes" id="UP001162031">
    <property type="component" value="Unassembled WGS sequence"/>
</dbReference>
<dbReference type="CDD" id="cd22271">
    <property type="entry name" value="DPBB_EXP_N-like"/>
    <property type="match status" value="1"/>
</dbReference>
<organism evidence="5 6">
    <name type="scientific">Hyaloperonospora brassicae</name>
    <name type="common">Brassica downy mildew</name>
    <name type="synonym">Peronospora brassicae</name>
    <dbReference type="NCBI Taxonomy" id="162125"/>
    <lineage>
        <taxon>Eukaryota</taxon>
        <taxon>Sar</taxon>
        <taxon>Stramenopiles</taxon>
        <taxon>Oomycota</taxon>
        <taxon>Peronosporomycetes</taxon>
        <taxon>Peronosporales</taxon>
        <taxon>Peronosporaceae</taxon>
        <taxon>Hyaloperonospora</taxon>
    </lineage>
</organism>
<evidence type="ECO:0000313" key="5">
    <source>
        <dbReference type="EMBL" id="CAI5720850.1"/>
    </source>
</evidence>
<evidence type="ECO:0000259" key="4">
    <source>
        <dbReference type="PROSITE" id="PS50842"/>
    </source>
</evidence>
<comment type="caution">
    <text evidence="5">The sequence shown here is derived from an EMBL/GenBank/DDBJ whole genome shotgun (WGS) entry which is preliminary data.</text>
</comment>
<feature type="compositionally biased region" description="Low complexity" evidence="2">
    <location>
        <begin position="298"/>
        <end position="311"/>
    </location>
</feature>
<dbReference type="InterPro" id="IPR051477">
    <property type="entry name" value="Expansin_CellWall"/>
</dbReference>
<feature type="compositionally biased region" description="Basic residues" evidence="2">
    <location>
        <begin position="432"/>
        <end position="441"/>
    </location>
</feature>
<accession>A0AAV0TGS9</accession>
<dbReference type="Gene3D" id="2.60.40.760">
    <property type="entry name" value="Expansin, cellulose-binding-like domain"/>
    <property type="match status" value="1"/>
</dbReference>
<proteinExistence type="predicted"/>
<protein>
    <recommendedName>
        <fullName evidence="4">Expansin-like EG45 domain-containing protein</fullName>
    </recommendedName>
</protein>